<reference evidence="3" key="2">
    <citation type="submission" date="2020-09" db="EMBL/GenBank/DDBJ databases">
        <authorList>
            <person name="Sun Q."/>
            <person name="Kim S."/>
        </authorList>
    </citation>
    <scope>NUCLEOTIDE SEQUENCE</scope>
    <source>
        <strain evidence="3">KCTC 42651</strain>
    </source>
</reference>
<dbReference type="Proteomes" id="UP000630353">
    <property type="component" value="Unassembled WGS sequence"/>
</dbReference>
<name>A0A919CNC2_9PROT</name>
<evidence type="ECO:0000313" key="3">
    <source>
        <dbReference type="EMBL" id="GHD43996.1"/>
    </source>
</evidence>
<accession>A0A919CNC2</accession>
<evidence type="ECO:0000256" key="2">
    <source>
        <dbReference type="SAM" id="Phobius"/>
    </source>
</evidence>
<evidence type="ECO:0000256" key="1">
    <source>
        <dbReference type="SAM" id="MobiDB-lite"/>
    </source>
</evidence>
<evidence type="ECO:0000313" key="4">
    <source>
        <dbReference type="Proteomes" id="UP000630353"/>
    </source>
</evidence>
<keyword evidence="2" id="KW-1133">Transmembrane helix</keyword>
<dbReference type="RefSeq" id="WP_189987906.1">
    <property type="nucleotide sequence ID" value="NZ_BMZS01000002.1"/>
</dbReference>
<keyword evidence="4" id="KW-1185">Reference proteome</keyword>
<sequence>MSETEFSDEVLMAFADRELDPATAREIARRRETDPALDARIRVFEQTAGLARRALEPLAREPVPFRLLAAAQGANQGDGQGGSRDAGQDARRGGARLAIPRELMALAASVLLVIGIGAGFLASGWPDGETSGGLAALDACGGTGLSRALETTASGERQVEGGCAIVPVASYREEGTVCRAFQAVSGGASRPEAMAGIACRDDDGSWRTRVAVDLTPRPGAGDTYRPASGARVGLDALHTAAGLKAAPLSPADEQELLRNAWQSAR</sequence>
<feature type="transmembrane region" description="Helical" evidence="2">
    <location>
        <begin position="103"/>
        <end position="125"/>
    </location>
</feature>
<comment type="caution">
    <text evidence="3">The sequence shown here is derived from an EMBL/GenBank/DDBJ whole genome shotgun (WGS) entry which is preliminary data.</text>
</comment>
<protein>
    <submittedName>
        <fullName evidence="3">Anti-sigma factor</fullName>
    </submittedName>
</protein>
<organism evidence="3 4">
    <name type="scientific">Thalassobaculum fulvum</name>
    <dbReference type="NCBI Taxonomy" id="1633335"/>
    <lineage>
        <taxon>Bacteria</taxon>
        <taxon>Pseudomonadati</taxon>
        <taxon>Pseudomonadota</taxon>
        <taxon>Alphaproteobacteria</taxon>
        <taxon>Rhodospirillales</taxon>
        <taxon>Thalassobaculaceae</taxon>
        <taxon>Thalassobaculum</taxon>
    </lineage>
</organism>
<proteinExistence type="predicted"/>
<reference evidence="3" key="1">
    <citation type="journal article" date="2014" name="Int. J. Syst. Evol. Microbiol.">
        <title>Complete genome sequence of Corynebacterium casei LMG S-19264T (=DSM 44701T), isolated from a smear-ripened cheese.</title>
        <authorList>
            <consortium name="US DOE Joint Genome Institute (JGI-PGF)"/>
            <person name="Walter F."/>
            <person name="Albersmeier A."/>
            <person name="Kalinowski J."/>
            <person name="Ruckert C."/>
        </authorList>
    </citation>
    <scope>NUCLEOTIDE SEQUENCE</scope>
    <source>
        <strain evidence="3">KCTC 42651</strain>
    </source>
</reference>
<dbReference type="AlphaFoldDB" id="A0A919CNC2"/>
<keyword evidence="2" id="KW-0812">Transmembrane</keyword>
<gene>
    <name evidence="3" type="ORF">GCM10017083_10810</name>
</gene>
<dbReference type="EMBL" id="BMZS01000002">
    <property type="protein sequence ID" value="GHD43996.1"/>
    <property type="molecule type" value="Genomic_DNA"/>
</dbReference>
<feature type="region of interest" description="Disordered" evidence="1">
    <location>
        <begin position="74"/>
        <end position="93"/>
    </location>
</feature>
<keyword evidence="2" id="KW-0472">Membrane</keyword>